<comment type="caution">
    <text evidence="1">The sequence shown here is derived from an EMBL/GenBank/DDBJ whole genome shotgun (WGS) entry which is preliminary data.</text>
</comment>
<dbReference type="Proteomes" id="UP000054843">
    <property type="component" value="Unassembled WGS sequence"/>
</dbReference>
<protein>
    <submittedName>
        <fullName evidence="1">Uncharacterized protein</fullName>
    </submittedName>
</protein>
<sequence length="79" mass="9091">MQHIYEPFQVLLFCLYEDDDSMIQKDEASFPCQPLIAVVIISWNTAGALPRLNGIILNQKSTRWVEMAAISRCILRIHN</sequence>
<dbReference type="AlphaFoldDB" id="A0A0V1MIG2"/>
<keyword evidence="2" id="KW-1185">Reference proteome</keyword>
<dbReference type="EMBL" id="JYDO01000093">
    <property type="protein sequence ID" value="KRZ71622.1"/>
    <property type="molecule type" value="Genomic_DNA"/>
</dbReference>
<proteinExistence type="predicted"/>
<evidence type="ECO:0000313" key="1">
    <source>
        <dbReference type="EMBL" id="KRZ71622.1"/>
    </source>
</evidence>
<gene>
    <name evidence="1" type="ORF">T10_3716</name>
</gene>
<name>A0A0V1MIG2_9BILA</name>
<accession>A0A0V1MIG2</accession>
<organism evidence="1 2">
    <name type="scientific">Trichinella papuae</name>
    <dbReference type="NCBI Taxonomy" id="268474"/>
    <lineage>
        <taxon>Eukaryota</taxon>
        <taxon>Metazoa</taxon>
        <taxon>Ecdysozoa</taxon>
        <taxon>Nematoda</taxon>
        <taxon>Enoplea</taxon>
        <taxon>Dorylaimia</taxon>
        <taxon>Trichinellida</taxon>
        <taxon>Trichinellidae</taxon>
        <taxon>Trichinella</taxon>
    </lineage>
</organism>
<reference evidence="1 2" key="1">
    <citation type="submission" date="2015-01" db="EMBL/GenBank/DDBJ databases">
        <title>Evolution of Trichinella species and genotypes.</title>
        <authorList>
            <person name="Korhonen P.K."/>
            <person name="Edoardo P."/>
            <person name="Giuseppe L.R."/>
            <person name="Gasser R.B."/>
        </authorList>
    </citation>
    <scope>NUCLEOTIDE SEQUENCE [LARGE SCALE GENOMIC DNA]</scope>
    <source>
        <strain evidence="1">ISS1980</strain>
    </source>
</reference>
<evidence type="ECO:0000313" key="2">
    <source>
        <dbReference type="Proteomes" id="UP000054843"/>
    </source>
</evidence>